<dbReference type="GO" id="GO:0051213">
    <property type="term" value="F:dioxygenase activity"/>
    <property type="evidence" value="ECO:0007669"/>
    <property type="project" value="UniProtKB-KW"/>
</dbReference>
<proteinExistence type="inferred from homology"/>
<dbReference type="InterPro" id="IPR000391">
    <property type="entry name" value="Rng_hydr_dOase-bsu"/>
</dbReference>
<name>A0A2S6N6Y1_RHOGL</name>
<dbReference type="InterPro" id="IPR032710">
    <property type="entry name" value="NTF2-like_dom_sf"/>
</dbReference>
<dbReference type="SUPFAM" id="SSF54427">
    <property type="entry name" value="NTF2-like"/>
    <property type="match status" value="1"/>
</dbReference>
<accession>A0A2S6N6Y1</accession>
<sequence length="155" mass="17404">MTGPLELAALNAACAAAIDANRLEAWPDFFHDRCLYKVTTADNFEKGHQAGLIYADSRAMLHDRVAALRQANIYERQRYRHVLGLPLVTADTDGLVSAETSFVVVRTMRDGQMMVFAAGVYRDEVRRDETGAWRYAERIVVCDSQRIDTLLAIPL</sequence>
<dbReference type="Gene3D" id="3.10.450.50">
    <property type="match status" value="1"/>
</dbReference>
<keyword evidence="3" id="KW-0223">Dioxygenase</keyword>
<evidence type="ECO:0000256" key="2">
    <source>
        <dbReference type="ARBA" id="ARBA00023002"/>
    </source>
</evidence>
<dbReference type="CDD" id="cd00667">
    <property type="entry name" value="ring_hydroxylating_dioxygenases_beta"/>
    <property type="match status" value="1"/>
</dbReference>
<evidence type="ECO:0000313" key="3">
    <source>
        <dbReference type="EMBL" id="PPQ30363.1"/>
    </source>
</evidence>
<dbReference type="Pfam" id="PF00866">
    <property type="entry name" value="Ring_hydroxyl_B"/>
    <property type="match status" value="1"/>
</dbReference>
<reference evidence="3 4" key="1">
    <citation type="journal article" date="2018" name="Arch. Microbiol.">
        <title>New insights into the metabolic potential of the phototrophic purple bacterium Rhodopila globiformis DSM 161(T) from its draft genome sequence and evidence for a vanadium-dependent nitrogenase.</title>
        <authorList>
            <person name="Imhoff J.F."/>
            <person name="Rahn T."/>
            <person name="Kunzel S."/>
            <person name="Neulinger S.C."/>
        </authorList>
    </citation>
    <scope>NUCLEOTIDE SEQUENCE [LARGE SCALE GENOMIC DNA]</scope>
    <source>
        <strain evidence="3 4">DSM 161</strain>
    </source>
</reference>
<protein>
    <submittedName>
        <fullName evidence="3">Terephthalate 1,2-dioxygenase</fullName>
    </submittedName>
</protein>
<keyword evidence="2" id="KW-0560">Oxidoreductase</keyword>
<dbReference type="RefSeq" id="WP_104520512.1">
    <property type="nucleotide sequence ID" value="NZ_NHRY01000214.1"/>
</dbReference>
<comment type="similarity">
    <text evidence="1">Belongs to the bacterial ring-hydroxylating dioxygenase beta subunit family.</text>
</comment>
<evidence type="ECO:0000256" key="1">
    <source>
        <dbReference type="ARBA" id="ARBA00009570"/>
    </source>
</evidence>
<dbReference type="Proteomes" id="UP000239724">
    <property type="component" value="Unassembled WGS sequence"/>
</dbReference>
<dbReference type="AlphaFoldDB" id="A0A2S6N6Y1"/>
<dbReference type="OrthoDB" id="5517499at2"/>
<gene>
    <name evidence="3" type="ORF">CCS01_19615</name>
</gene>
<keyword evidence="4" id="KW-1185">Reference proteome</keyword>
<evidence type="ECO:0000313" key="4">
    <source>
        <dbReference type="Proteomes" id="UP000239724"/>
    </source>
</evidence>
<comment type="caution">
    <text evidence="3">The sequence shown here is derived from an EMBL/GenBank/DDBJ whole genome shotgun (WGS) entry which is preliminary data.</text>
</comment>
<organism evidence="3 4">
    <name type="scientific">Rhodopila globiformis</name>
    <name type="common">Rhodopseudomonas globiformis</name>
    <dbReference type="NCBI Taxonomy" id="1071"/>
    <lineage>
        <taxon>Bacteria</taxon>
        <taxon>Pseudomonadati</taxon>
        <taxon>Pseudomonadota</taxon>
        <taxon>Alphaproteobacteria</taxon>
        <taxon>Acetobacterales</taxon>
        <taxon>Acetobacteraceae</taxon>
        <taxon>Rhodopila</taxon>
    </lineage>
</organism>
<dbReference type="EMBL" id="NHRY01000214">
    <property type="protein sequence ID" value="PPQ30363.1"/>
    <property type="molecule type" value="Genomic_DNA"/>
</dbReference>